<reference evidence="1" key="1">
    <citation type="submission" date="2022-07" db="EMBL/GenBank/DDBJ databases">
        <title>Phylogenomic reconstructions and comparative analyses of Kickxellomycotina fungi.</title>
        <authorList>
            <person name="Reynolds N.K."/>
            <person name="Stajich J.E."/>
            <person name="Barry K."/>
            <person name="Grigoriev I.V."/>
            <person name="Crous P."/>
            <person name="Smith M.E."/>
        </authorList>
    </citation>
    <scope>NUCLEOTIDE SEQUENCE</scope>
    <source>
        <strain evidence="1">NRRL 1565</strain>
    </source>
</reference>
<gene>
    <name evidence="1" type="ORF">H4R20_003344</name>
</gene>
<evidence type="ECO:0000313" key="1">
    <source>
        <dbReference type="EMBL" id="KAJ2802267.1"/>
    </source>
</evidence>
<protein>
    <submittedName>
        <fullName evidence="1">Uncharacterized protein</fullName>
    </submittedName>
</protein>
<proteinExistence type="predicted"/>
<keyword evidence="2" id="KW-1185">Reference proteome</keyword>
<accession>A0A9W8HTH7</accession>
<name>A0A9W8HTH7_9FUNG</name>
<dbReference type="AlphaFoldDB" id="A0A9W8HTH7"/>
<comment type="caution">
    <text evidence="1">The sequence shown here is derived from an EMBL/GenBank/DDBJ whole genome shotgun (WGS) entry which is preliminary data.</text>
</comment>
<dbReference type="Proteomes" id="UP001140094">
    <property type="component" value="Unassembled WGS sequence"/>
</dbReference>
<feature type="non-terminal residue" evidence="1">
    <location>
        <position position="57"/>
    </location>
</feature>
<sequence length="57" mass="6980">MEDHGFSYGMNDNWELDVKIARQMREKLYKHSLLRQEAPTFFKKHFCQYPVVLIRFS</sequence>
<evidence type="ECO:0000313" key="2">
    <source>
        <dbReference type="Proteomes" id="UP001140094"/>
    </source>
</evidence>
<organism evidence="1 2">
    <name type="scientific">Coemansia guatemalensis</name>
    <dbReference type="NCBI Taxonomy" id="2761395"/>
    <lineage>
        <taxon>Eukaryota</taxon>
        <taxon>Fungi</taxon>
        <taxon>Fungi incertae sedis</taxon>
        <taxon>Zoopagomycota</taxon>
        <taxon>Kickxellomycotina</taxon>
        <taxon>Kickxellomycetes</taxon>
        <taxon>Kickxellales</taxon>
        <taxon>Kickxellaceae</taxon>
        <taxon>Coemansia</taxon>
    </lineage>
</organism>
<dbReference type="EMBL" id="JANBUO010000685">
    <property type="protein sequence ID" value="KAJ2802267.1"/>
    <property type="molecule type" value="Genomic_DNA"/>
</dbReference>